<dbReference type="Pfam" id="PF12900">
    <property type="entry name" value="Pyridox_ox_2"/>
    <property type="match status" value="1"/>
</dbReference>
<name>A0A7Y9E7D5_9ACTN</name>
<dbReference type="SUPFAM" id="SSF50475">
    <property type="entry name" value="FMN-binding split barrel"/>
    <property type="match status" value="1"/>
</dbReference>
<dbReference type="InterPro" id="IPR012349">
    <property type="entry name" value="Split_barrel_FMN-bd"/>
</dbReference>
<evidence type="ECO:0008006" key="4">
    <source>
        <dbReference type="Google" id="ProtNLM"/>
    </source>
</evidence>
<feature type="compositionally biased region" description="Low complexity" evidence="1">
    <location>
        <begin position="1"/>
        <end position="16"/>
    </location>
</feature>
<feature type="region of interest" description="Disordered" evidence="1">
    <location>
        <begin position="1"/>
        <end position="23"/>
    </location>
</feature>
<dbReference type="AlphaFoldDB" id="A0A7Y9E7D5"/>
<organism evidence="2 3">
    <name type="scientific">Nocardioides panaciterrulae</name>
    <dbReference type="NCBI Taxonomy" id="661492"/>
    <lineage>
        <taxon>Bacteria</taxon>
        <taxon>Bacillati</taxon>
        <taxon>Actinomycetota</taxon>
        <taxon>Actinomycetes</taxon>
        <taxon>Propionibacteriales</taxon>
        <taxon>Nocardioidaceae</taxon>
        <taxon>Nocardioides</taxon>
    </lineage>
</organism>
<evidence type="ECO:0000256" key="1">
    <source>
        <dbReference type="SAM" id="MobiDB-lite"/>
    </source>
</evidence>
<dbReference type="RefSeq" id="WP_343052133.1">
    <property type="nucleotide sequence ID" value="NZ_JACCBG010000001.1"/>
</dbReference>
<protein>
    <recommendedName>
        <fullName evidence="4">Pyridoxamine 5'-phosphate oxidase family protein</fullName>
    </recommendedName>
</protein>
<evidence type="ECO:0000313" key="2">
    <source>
        <dbReference type="EMBL" id="NYD42566.1"/>
    </source>
</evidence>
<dbReference type="Proteomes" id="UP000535511">
    <property type="component" value="Unassembled WGS sequence"/>
</dbReference>
<gene>
    <name evidence="2" type="ORF">BJZ21_002649</name>
</gene>
<dbReference type="PANTHER" id="PTHR34071:SF2">
    <property type="entry name" value="FLAVIN-NUCLEOTIDE-BINDING PROTEIN"/>
    <property type="match status" value="1"/>
</dbReference>
<reference evidence="2 3" key="1">
    <citation type="submission" date="2020-07" db="EMBL/GenBank/DDBJ databases">
        <title>Sequencing the genomes of 1000 actinobacteria strains.</title>
        <authorList>
            <person name="Klenk H.-P."/>
        </authorList>
    </citation>
    <scope>NUCLEOTIDE SEQUENCE [LARGE SCALE GENOMIC DNA]</scope>
    <source>
        <strain evidence="2 3">DSM 21350</strain>
    </source>
</reference>
<dbReference type="InterPro" id="IPR024747">
    <property type="entry name" value="Pyridox_Oxase-rel"/>
</dbReference>
<dbReference type="PANTHER" id="PTHR34071">
    <property type="entry name" value="5-NITROIMIDAZOLE ANTIBIOTICS RESISTANCE PROTEIN, NIMA-FAMILY-RELATED PROTEIN-RELATED"/>
    <property type="match status" value="1"/>
</dbReference>
<comment type="caution">
    <text evidence="2">The sequence shown here is derived from an EMBL/GenBank/DDBJ whole genome shotgun (WGS) entry which is preliminary data.</text>
</comment>
<proteinExistence type="predicted"/>
<keyword evidence="3" id="KW-1185">Reference proteome</keyword>
<evidence type="ECO:0000313" key="3">
    <source>
        <dbReference type="Proteomes" id="UP000535511"/>
    </source>
</evidence>
<dbReference type="EMBL" id="JACCBG010000001">
    <property type="protein sequence ID" value="NYD42566.1"/>
    <property type="molecule type" value="Genomic_DNA"/>
</dbReference>
<accession>A0A7Y9E7D5</accession>
<dbReference type="Gene3D" id="2.30.110.10">
    <property type="entry name" value="Electron Transport, Fmn-binding Protein, Chain A"/>
    <property type="match status" value="1"/>
</dbReference>
<sequence>MTSTSTSTGGSPLSPTARTTVTRGRNRAVVDRAALHALLADALVAHLGVVLDGHPLVLSAAYAFDPAGPDRDGTLYLHGSVAARWLRASGAATVCVTVTQLDGLVVGRSAFHHSMNYRSAVVIGLARPVVDPAEKDRALAMVVDHMLPERSATLRASTRKELAATAVLAVSLHEASVKERAGGPGDEPEDVAAGTWGGHIPLRVVAGAPVPDEDARGAVPPDVTARAVRMAPGGPAASRPGAR</sequence>